<keyword evidence="1" id="KW-0812">Transmembrane</keyword>
<dbReference type="InterPro" id="IPR018392">
    <property type="entry name" value="LysM"/>
</dbReference>
<dbReference type="CDD" id="cd00118">
    <property type="entry name" value="LysM"/>
    <property type="match status" value="1"/>
</dbReference>
<keyword evidence="1" id="KW-1133">Transmembrane helix</keyword>
<dbReference type="Pfam" id="PF01476">
    <property type="entry name" value="LysM"/>
    <property type="match status" value="1"/>
</dbReference>
<evidence type="ECO:0000313" key="3">
    <source>
        <dbReference type="EMBL" id="MED4402604.1"/>
    </source>
</evidence>
<accession>A0ABU6NZR0</accession>
<gene>
    <name evidence="3" type="ORF">P9271_14900</name>
</gene>
<dbReference type="InterPro" id="IPR036779">
    <property type="entry name" value="LysM_dom_sf"/>
</dbReference>
<sequence>MKTESFAYILSFFFVMIAIVFALSYTGIKESKDHYYIVTIEEGDSLWSIADKFQEQANLSTWEFITWVQEKNNLYTEVIKPGDEVMIPVKKDLNNLASKE</sequence>
<evidence type="ECO:0000259" key="2">
    <source>
        <dbReference type="PROSITE" id="PS51782"/>
    </source>
</evidence>
<organism evidence="3 4">
    <name type="scientific">Metabacillus fastidiosus</name>
    <dbReference type="NCBI Taxonomy" id="1458"/>
    <lineage>
        <taxon>Bacteria</taxon>
        <taxon>Bacillati</taxon>
        <taxon>Bacillota</taxon>
        <taxon>Bacilli</taxon>
        <taxon>Bacillales</taxon>
        <taxon>Bacillaceae</taxon>
        <taxon>Metabacillus</taxon>
    </lineage>
</organism>
<feature type="domain" description="LysM" evidence="2">
    <location>
        <begin position="36"/>
        <end position="87"/>
    </location>
</feature>
<dbReference type="PROSITE" id="PS51782">
    <property type="entry name" value="LYSM"/>
    <property type="match status" value="1"/>
</dbReference>
<keyword evidence="4" id="KW-1185">Reference proteome</keyword>
<dbReference type="Gene3D" id="3.10.350.10">
    <property type="entry name" value="LysM domain"/>
    <property type="match status" value="1"/>
</dbReference>
<dbReference type="RefSeq" id="WP_066227364.1">
    <property type="nucleotide sequence ID" value="NZ_JARTFQ010000005.1"/>
</dbReference>
<comment type="caution">
    <text evidence="3">The sequence shown here is derived from an EMBL/GenBank/DDBJ whole genome shotgun (WGS) entry which is preliminary data.</text>
</comment>
<evidence type="ECO:0000256" key="1">
    <source>
        <dbReference type="SAM" id="Phobius"/>
    </source>
</evidence>
<name>A0ABU6NZR0_9BACI</name>
<reference evidence="3 4" key="1">
    <citation type="submission" date="2023-03" db="EMBL/GenBank/DDBJ databases">
        <title>Bacillus Genome Sequencing.</title>
        <authorList>
            <person name="Dunlap C."/>
        </authorList>
    </citation>
    <scope>NUCLEOTIDE SEQUENCE [LARGE SCALE GENOMIC DNA]</scope>
    <source>
        <strain evidence="3 4">NRS-1717</strain>
    </source>
</reference>
<keyword evidence="1" id="KW-0472">Membrane</keyword>
<evidence type="ECO:0000313" key="4">
    <source>
        <dbReference type="Proteomes" id="UP001342826"/>
    </source>
</evidence>
<protein>
    <submittedName>
        <fullName evidence="3">LysM peptidoglycan-binding domain-containing protein</fullName>
    </submittedName>
</protein>
<feature type="transmembrane region" description="Helical" evidence="1">
    <location>
        <begin position="6"/>
        <end position="28"/>
    </location>
</feature>
<dbReference type="Proteomes" id="UP001342826">
    <property type="component" value="Unassembled WGS sequence"/>
</dbReference>
<dbReference type="GeneID" id="301140459"/>
<dbReference type="EMBL" id="JARTFS010000012">
    <property type="protein sequence ID" value="MED4402604.1"/>
    <property type="molecule type" value="Genomic_DNA"/>
</dbReference>
<dbReference type="SUPFAM" id="SSF54106">
    <property type="entry name" value="LysM domain"/>
    <property type="match status" value="1"/>
</dbReference>
<proteinExistence type="predicted"/>